<comment type="catalytic activity">
    <reaction evidence="6">
        <text>precorrin-2 + NAD(+) = sirohydrochlorin + NADH + 2 H(+)</text>
        <dbReference type="Rhea" id="RHEA:15613"/>
        <dbReference type="ChEBI" id="CHEBI:15378"/>
        <dbReference type="ChEBI" id="CHEBI:57540"/>
        <dbReference type="ChEBI" id="CHEBI:57945"/>
        <dbReference type="ChEBI" id="CHEBI:58351"/>
        <dbReference type="ChEBI" id="CHEBI:58827"/>
        <dbReference type="EC" id="1.3.1.76"/>
    </reaction>
</comment>
<dbReference type="Pfam" id="PF13241">
    <property type="entry name" value="NAD_binding_7"/>
    <property type="match status" value="1"/>
</dbReference>
<dbReference type="RefSeq" id="WP_228849597.1">
    <property type="nucleotide sequence ID" value="NZ_JADCKQ010000012.1"/>
</dbReference>
<dbReference type="InterPro" id="IPR035996">
    <property type="entry name" value="4pyrrol_Methylase_sf"/>
</dbReference>
<dbReference type="InterPro" id="IPR036291">
    <property type="entry name" value="NAD(P)-bd_dom_sf"/>
</dbReference>
<dbReference type="SUPFAM" id="SSF75615">
    <property type="entry name" value="Siroheme synthase middle domains-like"/>
    <property type="match status" value="1"/>
</dbReference>
<reference evidence="9" key="1">
    <citation type="submission" date="2020-10" db="EMBL/GenBank/DDBJ databases">
        <title>Paenihalocynthiibacter styelae gen. nov., sp. nov., isolated from stalked sea squirt Styela clava.</title>
        <authorList>
            <person name="Kim Y.-O."/>
            <person name="Yoon J.-H."/>
        </authorList>
    </citation>
    <scope>NUCLEOTIDE SEQUENCE</scope>
    <source>
        <strain evidence="9">MYP1-1</strain>
    </source>
</reference>
<dbReference type="EC" id="1.3.1.76" evidence="2"/>
<organism evidence="9 10">
    <name type="scientific">Halocynthiibacter styelae</name>
    <dbReference type="NCBI Taxonomy" id="2761955"/>
    <lineage>
        <taxon>Bacteria</taxon>
        <taxon>Pseudomonadati</taxon>
        <taxon>Pseudomonadota</taxon>
        <taxon>Alphaproteobacteria</taxon>
        <taxon>Rhodobacterales</taxon>
        <taxon>Paracoccaceae</taxon>
        <taxon>Halocynthiibacter</taxon>
    </lineage>
</organism>
<dbReference type="Gene3D" id="3.30.160.110">
    <property type="entry name" value="Siroheme synthase, domain 2"/>
    <property type="match status" value="1"/>
</dbReference>
<dbReference type="EMBL" id="JADCKQ010000012">
    <property type="protein sequence ID" value="MBI1494857.1"/>
    <property type="molecule type" value="Genomic_DNA"/>
</dbReference>
<dbReference type="NCBIfam" id="TIGR01470">
    <property type="entry name" value="cysG_Nterm"/>
    <property type="match status" value="1"/>
</dbReference>
<dbReference type="GO" id="GO:0004325">
    <property type="term" value="F:ferrochelatase activity"/>
    <property type="evidence" value="ECO:0007669"/>
    <property type="project" value="InterPro"/>
</dbReference>
<dbReference type="SUPFAM" id="SSF51735">
    <property type="entry name" value="NAD(P)-binding Rossmann-fold domains"/>
    <property type="match status" value="1"/>
</dbReference>
<dbReference type="PANTHER" id="PTHR35330">
    <property type="entry name" value="SIROHEME BIOSYNTHESIS PROTEIN MET8"/>
    <property type="match status" value="1"/>
</dbReference>
<evidence type="ECO:0000259" key="7">
    <source>
        <dbReference type="Pfam" id="PF00590"/>
    </source>
</evidence>
<dbReference type="Gene3D" id="3.40.1010.10">
    <property type="entry name" value="Cobalt-precorrin-4 Transmethylase, Domain 1"/>
    <property type="match status" value="1"/>
</dbReference>
<gene>
    <name evidence="9" type="ORF">H1D41_14530</name>
</gene>
<dbReference type="UniPathway" id="UPA00262">
    <property type="reaction ID" value="UER00222"/>
</dbReference>
<dbReference type="GO" id="GO:0043115">
    <property type="term" value="F:precorrin-2 dehydrogenase activity"/>
    <property type="evidence" value="ECO:0007669"/>
    <property type="project" value="UniProtKB-EC"/>
</dbReference>
<keyword evidence="5" id="KW-0627">Porphyrin biosynthesis</keyword>
<evidence type="ECO:0000256" key="3">
    <source>
        <dbReference type="ARBA" id="ARBA00023002"/>
    </source>
</evidence>
<dbReference type="Pfam" id="PF10414">
    <property type="entry name" value="CysG_dimeriser"/>
    <property type="match status" value="1"/>
</dbReference>
<dbReference type="AlphaFoldDB" id="A0A8J7LWV5"/>
<evidence type="ECO:0000313" key="9">
    <source>
        <dbReference type="EMBL" id="MBI1494857.1"/>
    </source>
</evidence>
<dbReference type="InterPro" id="IPR000878">
    <property type="entry name" value="4pyrrol_Mease"/>
</dbReference>
<keyword evidence="10" id="KW-1185">Reference proteome</keyword>
<name>A0A8J7LWV5_9RHOB</name>
<comment type="pathway">
    <text evidence="1">Porphyrin-containing compound metabolism; siroheme biosynthesis; sirohydrochlorin from precorrin-2: step 1/1.</text>
</comment>
<dbReference type="Gene3D" id="3.40.50.720">
    <property type="entry name" value="NAD(P)-binding Rossmann-like Domain"/>
    <property type="match status" value="1"/>
</dbReference>
<feature type="domain" description="Tetrapyrrole methylase" evidence="7">
    <location>
        <begin position="221"/>
        <end position="319"/>
    </location>
</feature>
<dbReference type="Pfam" id="PF00590">
    <property type="entry name" value="TP_methylase"/>
    <property type="match status" value="1"/>
</dbReference>
<comment type="caution">
    <text evidence="9">The sequence shown here is derived from an EMBL/GenBank/DDBJ whole genome shotgun (WGS) entry which is preliminary data.</text>
</comment>
<dbReference type="SUPFAM" id="SSF53790">
    <property type="entry name" value="Tetrapyrrole methylase"/>
    <property type="match status" value="1"/>
</dbReference>
<keyword evidence="4" id="KW-0520">NAD</keyword>
<evidence type="ECO:0000259" key="8">
    <source>
        <dbReference type="Pfam" id="PF10414"/>
    </source>
</evidence>
<dbReference type="PANTHER" id="PTHR35330:SF1">
    <property type="entry name" value="SIROHEME BIOSYNTHESIS PROTEIN MET8"/>
    <property type="match status" value="1"/>
</dbReference>
<evidence type="ECO:0000256" key="6">
    <source>
        <dbReference type="ARBA" id="ARBA00047561"/>
    </source>
</evidence>
<evidence type="ECO:0000313" key="10">
    <source>
        <dbReference type="Proteomes" id="UP000640583"/>
    </source>
</evidence>
<feature type="domain" description="Sirohaem synthase dimerisation" evidence="8">
    <location>
        <begin position="151"/>
        <end position="206"/>
    </location>
</feature>
<dbReference type="InterPro" id="IPR019478">
    <property type="entry name" value="Sirohaem_synthase_dimer_dom"/>
</dbReference>
<evidence type="ECO:0000256" key="1">
    <source>
        <dbReference type="ARBA" id="ARBA00005010"/>
    </source>
</evidence>
<dbReference type="InterPro" id="IPR028161">
    <property type="entry name" value="Met8-like"/>
</dbReference>
<evidence type="ECO:0000256" key="5">
    <source>
        <dbReference type="ARBA" id="ARBA00023244"/>
    </source>
</evidence>
<dbReference type="InterPro" id="IPR014777">
    <property type="entry name" value="4pyrrole_Mease_sub1"/>
</dbReference>
<accession>A0A8J7LWV5</accession>
<sequence length="332" mass="35312">MDHFPIYMKTDGARIALSGGGDAAIAKLRLLVKTQAQLDVFATEPSNAIRDLAQSGKISLHLRDLRFTDIAGAALVYAADEDNVRDQDIRAMAQAQSVPVNIVDNLQDSDFITPAIVDRDPVTIAIGTEGAAPVLARAIKASLEEELPPVLGKLAEIGKSFRSRAFALPAGRARRDFWADYYNHAGPQAYANGGDAGVRDALDTLLIQHLNEEDAAGRIDLIGTGAGEADMLSIRARRAIDRADIVIADHDVSGEILELARREAEFLPASTPATDILDAVREGASIVRLKPGTGTPDALISEALAAGVDCAILPGLPFTQQPTPQLQQGQRS</sequence>
<dbReference type="GO" id="GO:0008168">
    <property type="term" value="F:methyltransferase activity"/>
    <property type="evidence" value="ECO:0007669"/>
    <property type="project" value="InterPro"/>
</dbReference>
<protein>
    <recommendedName>
        <fullName evidence="2">precorrin-2 dehydrogenase</fullName>
        <ecNumber evidence="2">1.3.1.76</ecNumber>
    </recommendedName>
</protein>
<proteinExistence type="predicted"/>
<keyword evidence="3" id="KW-0560">Oxidoreductase</keyword>
<evidence type="ECO:0000256" key="4">
    <source>
        <dbReference type="ARBA" id="ARBA00023027"/>
    </source>
</evidence>
<dbReference type="InterPro" id="IPR006367">
    <property type="entry name" value="Sirohaem_synthase_N"/>
</dbReference>
<evidence type="ECO:0000256" key="2">
    <source>
        <dbReference type="ARBA" id="ARBA00012400"/>
    </source>
</evidence>
<dbReference type="Proteomes" id="UP000640583">
    <property type="component" value="Unassembled WGS sequence"/>
</dbReference>
<dbReference type="GO" id="GO:0019354">
    <property type="term" value="P:siroheme biosynthetic process"/>
    <property type="evidence" value="ECO:0007669"/>
    <property type="project" value="UniProtKB-UniPathway"/>
</dbReference>
<dbReference type="InterPro" id="IPR037115">
    <property type="entry name" value="Sirohaem_synt_dimer_dom_sf"/>
</dbReference>
<dbReference type="Gene3D" id="1.10.8.210">
    <property type="entry name" value="Sirohaem synthase, dimerisation domain"/>
    <property type="match status" value="1"/>
</dbReference>